<organism evidence="1 2">
    <name type="scientific">Sphingomonas dokdonensis</name>
    <dbReference type="NCBI Taxonomy" id="344880"/>
    <lineage>
        <taxon>Bacteria</taxon>
        <taxon>Pseudomonadati</taxon>
        <taxon>Pseudomonadota</taxon>
        <taxon>Alphaproteobacteria</taxon>
        <taxon>Sphingomonadales</taxon>
        <taxon>Sphingomonadaceae</taxon>
        <taxon>Sphingomonas</taxon>
    </lineage>
</organism>
<dbReference type="RefSeq" id="WP_088368567.1">
    <property type="nucleotide sequence ID" value="NZ_NBBI01000013.1"/>
</dbReference>
<evidence type="ECO:0000313" key="2">
    <source>
        <dbReference type="Proteomes" id="UP000197290"/>
    </source>
</evidence>
<protein>
    <submittedName>
        <fullName evidence="1">Uncharacterized protein</fullName>
    </submittedName>
</protein>
<reference evidence="1 2" key="1">
    <citation type="submission" date="2017-03" db="EMBL/GenBank/DDBJ databases">
        <title>Genome sequence of Sphingomonas dokdonensis DSM 21029.</title>
        <authorList>
            <person name="Poehlein A."/>
            <person name="Wuebbeler J.H."/>
            <person name="Steinbuechel A."/>
            <person name="Daniel R."/>
        </authorList>
    </citation>
    <scope>NUCLEOTIDE SEQUENCE [LARGE SCALE GENOMIC DNA]</scope>
    <source>
        <strain evidence="1 2">DSM 21029</strain>
    </source>
</reference>
<accession>A0A245ZD13</accession>
<dbReference type="EMBL" id="NBBI01000013">
    <property type="protein sequence ID" value="OWK27583.1"/>
    <property type="molecule type" value="Genomic_DNA"/>
</dbReference>
<keyword evidence="2" id="KW-1185">Reference proteome</keyword>
<name>A0A245ZD13_9SPHN</name>
<comment type="caution">
    <text evidence="1">The sequence shown here is derived from an EMBL/GenBank/DDBJ whole genome shotgun (WGS) entry which is preliminary data.</text>
</comment>
<dbReference type="OrthoDB" id="7566370at2"/>
<sequence>MLITFPAAPVPATIEWAIDQPAQVNRGEFTGRRRATILAAAPRWFATVTLPPILGEDRVLDWRAFVVDLDGVANSFRLVAVERDQLPAGVAVSVDGAGQGGLQLATKGWGAPGLKLKRGQFVTVGDQLLMLRAPVIADAAGKAILSLKPYIRLTPADGAPIEVRRPYAVMAMSDTRNGWSVGIGQNYAISFQCEEAF</sequence>
<proteinExistence type="predicted"/>
<gene>
    <name evidence="1" type="ORF">SPDO_32660</name>
</gene>
<dbReference type="AlphaFoldDB" id="A0A245ZD13"/>
<dbReference type="Proteomes" id="UP000197290">
    <property type="component" value="Unassembled WGS sequence"/>
</dbReference>
<evidence type="ECO:0000313" key="1">
    <source>
        <dbReference type="EMBL" id="OWK27583.1"/>
    </source>
</evidence>